<comment type="PTM">
    <text evidence="8">Binds 2 heme c groups covalently per subunit.</text>
</comment>
<feature type="binding site" description="axial binding residue" evidence="9">
    <location>
        <position position="140"/>
    </location>
    <ligand>
        <name>heme c</name>
        <dbReference type="ChEBI" id="CHEBI:61717"/>
        <label>2</label>
    </ligand>
    <ligandPart>
        <name>Fe</name>
        <dbReference type="ChEBI" id="CHEBI:18248"/>
    </ligandPart>
</feature>
<feature type="domain" description="Cytochrome c" evidence="11">
    <location>
        <begin position="115"/>
        <end position="206"/>
    </location>
</feature>
<feature type="domain" description="Cytochrome c" evidence="11">
    <location>
        <begin position="22"/>
        <end position="107"/>
    </location>
</feature>
<evidence type="ECO:0000313" key="13">
    <source>
        <dbReference type="Proteomes" id="UP000055702"/>
    </source>
</evidence>
<name>A0A119CZQ2_SHEFR</name>
<feature type="binding site" description="covalent" evidence="8">
    <location>
        <position position="136"/>
    </location>
    <ligand>
        <name>heme c</name>
        <dbReference type="ChEBI" id="CHEBI:61717"/>
        <label>2</label>
    </ligand>
</feature>
<dbReference type="RefSeq" id="WP_059746075.1">
    <property type="nucleotide sequence ID" value="NZ_JBOZOX010000024.1"/>
</dbReference>
<dbReference type="GO" id="GO:0009055">
    <property type="term" value="F:electron transfer activity"/>
    <property type="evidence" value="ECO:0007669"/>
    <property type="project" value="InterPro"/>
</dbReference>
<feature type="binding site" description="axial binding residue" evidence="9">
    <location>
        <position position="38"/>
    </location>
    <ligand>
        <name>heme c</name>
        <dbReference type="ChEBI" id="CHEBI:61717"/>
        <label>1</label>
    </ligand>
    <ligandPart>
        <name>Fe</name>
        <dbReference type="ChEBI" id="CHEBI:18248"/>
    </ligandPart>
</feature>
<keyword evidence="10" id="KW-0732">Signal</keyword>
<organism evidence="12">
    <name type="scientific">Shewanella frigidimarina</name>
    <dbReference type="NCBI Taxonomy" id="56812"/>
    <lineage>
        <taxon>Bacteria</taxon>
        <taxon>Pseudomonadati</taxon>
        <taxon>Pseudomonadota</taxon>
        <taxon>Gammaproteobacteria</taxon>
        <taxon>Alteromonadales</taxon>
        <taxon>Shewanellaceae</taxon>
        <taxon>Shewanella</taxon>
    </lineage>
</organism>
<dbReference type="PROSITE" id="PS51007">
    <property type="entry name" value="CYTC"/>
    <property type="match status" value="2"/>
</dbReference>
<dbReference type="GO" id="GO:0005506">
    <property type="term" value="F:iron ion binding"/>
    <property type="evidence" value="ECO:0007669"/>
    <property type="project" value="InterPro"/>
</dbReference>
<dbReference type="PIRSF" id="PIRSF000005">
    <property type="entry name" value="Cytochrome_c4"/>
    <property type="match status" value="1"/>
</dbReference>
<dbReference type="InterPro" id="IPR050597">
    <property type="entry name" value="Cytochrome_c_Oxidase_Subunit"/>
</dbReference>
<dbReference type="InterPro" id="IPR009056">
    <property type="entry name" value="Cyt_c-like_dom"/>
</dbReference>
<dbReference type="Gene3D" id="1.10.760.10">
    <property type="entry name" value="Cytochrome c-like domain"/>
    <property type="match status" value="2"/>
</dbReference>
<evidence type="ECO:0000256" key="7">
    <source>
        <dbReference type="ARBA" id="ARBA00023004"/>
    </source>
</evidence>
<dbReference type="EMBL" id="LRDC01000020">
    <property type="protein sequence ID" value="KVX01675.1"/>
    <property type="molecule type" value="Genomic_DNA"/>
</dbReference>
<keyword evidence="3 8" id="KW-0349">Heme</keyword>
<evidence type="ECO:0000256" key="3">
    <source>
        <dbReference type="ARBA" id="ARBA00022617"/>
    </source>
</evidence>
<dbReference type="PANTHER" id="PTHR33751:SF9">
    <property type="entry name" value="CYTOCHROME C4"/>
    <property type="match status" value="1"/>
</dbReference>
<evidence type="ECO:0000259" key="11">
    <source>
        <dbReference type="PROSITE" id="PS51007"/>
    </source>
</evidence>
<keyword evidence="6" id="KW-0249">Electron transport</keyword>
<evidence type="ECO:0000256" key="2">
    <source>
        <dbReference type="ARBA" id="ARBA00022448"/>
    </source>
</evidence>
<feature type="binding site" description="axial binding residue" evidence="9">
    <location>
        <position position="183"/>
    </location>
    <ligand>
        <name>heme c</name>
        <dbReference type="ChEBI" id="CHEBI:61717"/>
        <label>2</label>
    </ligand>
    <ligandPart>
        <name>Fe</name>
        <dbReference type="ChEBI" id="CHEBI:18248"/>
    </ligandPart>
</feature>
<feature type="binding site" description="covalent" evidence="8">
    <location>
        <position position="34"/>
    </location>
    <ligand>
        <name>heme c</name>
        <dbReference type="ChEBI" id="CHEBI:61717"/>
        <label>1</label>
    </ligand>
</feature>
<gene>
    <name evidence="12" type="ORF">AWJ07_16775</name>
</gene>
<keyword evidence="7 9" id="KW-0408">Iron</keyword>
<evidence type="ECO:0000313" key="12">
    <source>
        <dbReference type="EMBL" id="KVX01675.1"/>
    </source>
</evidence>
<dbReference type="GO" id="GO:0020037">
    <property type="term" value="F:heme binding"/>
    <property type="evidence" value="ECO:0007669"/>
    <property type="project" value="InterPro"/>
</dbReference>
<comment type="subcellular location">
    <subcellularLocation>
        <location evidence="1">Periplasm</location>
    </subcellularLocation>
</comment>
<keyword evidence="2" id="KW-0813">Transport</keyword>
<keyword evidence="5" id="KW-0574">Periplasm</keyword>
<dbReference type="InterPro" id="IPR024167">
    <property type="entry name" value="Cytochrome_c4-like"/>
</dbReference>
<keyword evidence="4 9" id="KW-0479">Metal-binding</keyword>
<evidence type="ECO:0000256" key="4">
    <source>
        <dbReference type="ARBA" id="ARBA00022723"/>
    </source>
</evidence>
<comment type="caution">
    <text evidence="12">The sequence shown here is derived from an EMBL/GenBank/DDBJ whole genome shotgun (WGS) entry which is preliminary data.</text>
</comment>
<evidence type="ECO:0000256" key="1">
    <source>
        <dbReference type="ARBA" id="ARBA00004418"/>
    </source>
</evidence>
<sequence length="207" mass="21593">MKKLALALSVVAAMSSPVMAEGNAEVGKTKAIVCSACHGVDGNSMIDMYPKLAGQHPAYLEKQLTEFRLAAKTGGAEGRMDPIMIGMSMGLSDEDIADISAFFASQVKVVADVADVPAAGEKLYKGGDAARGITACVACHGPEGEGAEAAGFPAVGGQHANYIKIQLTKFRDASRHNDLNGMMQDVAKKLSDADIEALSKYISSIKN</sequence>
<accession>A0A119CZQ2</accession>
<evidence type="ECO:0000256" key="8">
    <source>
        <dbReference type="PIRSR" id="PIRSR000005-1"/>
    </source>
</evidence>
<dbReference type="PANTHER" id="PTHR33751">
    <property type="entry name" value="CBB3-TYPE CYTOCHROME C OXIDASE SUBUNIT FIXP"/>
    <property type="match status" value="1"/>
</dbReference>
<evidence type="ECO:0000256" key="5">
    <source>
        <dbReference type="ARBA" id="ARBA00022764"/>
    </source>
</evidence>
<protein>
    <submittedName>
        <fullName evidence="12">Cytochrome C</fullName>
    </submittedName>
</protein>
<reference evidence="12 13" key="1">
    <citation type="submission" date="2016-01" db="EMBL/GenBank/DDBJ databases">
        <title>Draft genome of the antarctic isolate Shewanella frigidimarina Ag06-30.</title>
        <authorList>
            <person name="Parmeciano Di Noto G."/>
            <person name="Vazquez S."/>
            <person name="Mac Cormack W."/>
            <person name="Iriarte A."/>
            <person name="Quiroga C."/>
        </authorList>
    </citation>
    <scope>NUCLEOTIDE SEQUENCE [LARGE SCALE GENOMIC DNA]</scope>
    <source>
        <strain evidence="12 13">Ag06-30</strain>
    </source>
</reference>
<dbReference type="Pfam" id="PF00034">
    <property type="entry name" value="Cytochrom_C"/>
    <property type="match status" value="2"/>
</dbReference>
<feature type="binding site" description="covalent" evidence="8">
    <location>
        <position position="37"/>
    </location>
    <ligand>
        <name>heme c</name>
        <dbReference type="ChEBI" id="CHEBI:61717"/>
        <label>1</label>
    </ligand>
</feature>
<feature type="binding site" description="covalent" evidence="8">
    <location>
        <position position="139"/>
    </location>
    <ligand>
        <name>heme c</name>
        <dbReference type="ChEBI" id="CHEBI:61717"/>
        <label>2</label>
    </ligand>
</feature>
<feature type="chain" id="PRO_5007161907" evidence="10">
    <location>
        <begin position="21"/>
        <end position="207"/>
    </location>
</feature>
<evidence type="ECO:0000256" key="6">
    <source>
        <dbReference type="ARBA" id="ARBA00022982"/>
    </source>
</evidence>
<dbReference type="SUPFAM" id="SSF46626">
    <property type="entry name" value="Cytochrome c"/>
    <property type="match status" value="2"/>
</dbReference>
<feature type="signal peptide" evidence="10">
    <location>
        <begin position="1"/>
        <end position="20"/>
    </location>
</feature>
<dbReference type="AlphaFoldDB" id="A0A119CZQ2"/>
<dbReference type="InterPro" id="IPR036909">
    <property type="entry name" value="Cyt_c-like_dom_sf"/>
</dbReference>
<evidence type="ECO:0000256" key="10">
    <source>
        <dbReference type="SAM" id="SignalP"/>
    </source>
</evidence>
<dbReference type="GO" id="GO:0042597">
    <property type="term" value="C:periplasmic space"/>
    <property type="evidence" value="ECO:0007669"/>
    <property type="project" value="UniProtKB-SubCell"/>
</dbReference>
<feature type="binding site" description="axial binding residue" evidence="9">
    <location>
        <position position="84"/>
    </location>
    <ligand>
        <name>heme c</name>
        <dbReference type="ChEBI" id="CHEBI:61717"/>
        <label>1</label>
    </ligand>
    <ligandPart>
        <name>Fe</name>
        <dbReference type="ChEBI" id="CHEBI:18248"/>
    </ligandPart>
</feature>
<dbReference type="Proteomes" id="UP000055702">
    <property type="component" value="Unassembled WGS sequence"/>
</dbReference>
<evidence type="ECO:0000256" key="9">
    <source>
        <dbReference type="PIRSR" id="PIRSR000005-2"/>
    </source>
</evidence>
<proteinExistence type="predicted"/>